<dbReference type="AlphaFoldDB" id="A0A8H6JN83"/>
<feature type="compositionally biased region" description="Basic and acidic residues" evidence="1">
    <location>
        <begin position="491"/>
        <end position="500"/>
    </location>
</feature>
<dbReference type="Proteomes" id="UP000652219">
    <property type="component" value="Unassembled WGS sequence"/>
</dbReference>
<evidence type="ECO:0000313" key="3">
    <source>
        <dbReference type="Proteomes" id="UP000652219"/>
    </source>
</evidence>
<feature type="compositionally biased region" description="Basic and acidic residues" evidence="1">
    <location>
        <begin position="510"/>
        <end position="519"/>
    </location>
</feature>
<dbReference type="Gene3D" id="3.90.1200.10">
    <property type="match status" value="1"/>
</dbReference>
<organism evidence="2 3">
    <name type="scientific">Colletotrichum sojae</name>
    <dbReference type="NCBI Taxonomy" id="2175907"/>
    <lineage>
        <taxon>Eukaryota</taxon>
        <taxon>Fungi</taxon>
        <taxon>Dikarya</taxon>
        <taxon>Ascomycota</taxon>
        <taxon>Pezizomycotina</taxon>
        <taxon>Sordariomycetes</taxon>
        <taxon>Hypocreomycetidae</taxon>
        <taxon>Glomerellales</taxon>
        <taxon>Glomerellaceae</taxon>
        <taxon>Colletotrichum</taxon>
        <taxon>Colletotrichum orchidearum species complex</taxon>
    </lineage>
</organism>
<feature type="region of interest" description="Disordered" evidence="1">
    <location>
        <begin position="482"/>
        <end position="519"/>
    </location>
</feature>
<evidence type="ECO:0008006" key="4">
    <source>
        <dbReference type="Google" id="ProtNLM"/>
    </source>
</evidence>
<reference evidence="2 3" key="1">
    <citation type="journal article" date="2020" name="Phytopathology">
        <title>Genome Sequence Resources of Colletotrichum truncatum, C. plurivorum, C. musicola, and C. sojae: Four Species Pathogenic to Soybean (Glycine max).</title>
        <authorList>
            <person name="Rogerio F."/>
            <person name="Boufleur T.R."/>
            <person name="Ciampi-Guillardi M."/>
            <person name="Sukno S.A."/>
            <person name="Thon M.R."/>
            <person name="Massola Junior N.S."/>
            <person name="Baroncelli R."/>
        </authorList>
    </citation>
    <scope>NUCLEOTIDE SEQUENCE [LARGE SCALE GENOMIC DNA]</scope>
    <source>
        <strain evidence="2 3">LFN0009</strain>
    </source>
</reference>
<gene>
    <name evidence="2" type="ORF">CSOJ01_02977</name>
</gene>
<evidence type="ECO:0000256" key="1">
    <source>
        <dbReference type="SAM" id="MobiDB-lite"/>
    </source>
</evidence>
<protein>
    <recommendedName>
        <fullName evidence="4">Aminoglycoside phosphotransferase domain-containing protein</fullName>
    </recommendedName>
</protein>
<dbReference type="InterPro" id="IPR011009">
    <property type="entry name" value="Kinase-like_dom_sf"/>
</dbReference>
<dbReference type="PANTHER" id="PTHR21310">
    <property type="entry name" value="AMINOGLYCOSIDE PHOSPHOTRANSFERASE-RELATED-RELATED"/>
    <property type="match status" value="1"/>
</dbReference>
<dbReference type="PANTHER" id="PTHR21310:SF15">
    <property type="entry name" value="AMINOGLYCOSIDE PHOSPHOTRANSFERASE DOMAIN-CONTAINING PROTEIN"/>
    <property type="match status" value="1"/>
</dbReference>
<keyword evidence="3" id="KW-1185">Reference proteome</keyword>
<comment type="caution">
    <text evidence="2">The sequence shown here is derived from an EMBL/GenBank/DDBJ whole genome shotgun (WGS) entry which is preliminary data.</text>
</comment>
<accession>A0A8H6JN83</accession>
<evidence type="ECO:0000313" key="2">
    <source>
        <dbReference type="EMBL" id="KAF6816354.1"/>
    </source>
</evidence>
<name>A0A8H6JN83_9PEZI</name>
<dbReference type="SUPFAM" id="SSF56112">
    <property type="entry name" value="Protein kinase-like (PK-like)"/>
    <property type="match status" value="1"/>
</dbReference>
<dbReference type="EMBL" id="WIGN01000028">
    <property type="protein sequence ID" value="KAF6816354.1"/>
    <property type="molecule type" value="Genomic_DNA"/>
</dbReference>
<proteinExistence type="predicted"/>
<sequence>MVVPSTQSLLTRLTHLSGQNLPQRELQFRAALDAMIPSIFWGATPTKVELMPFLEPVLPRRVWKLEFATEPKPGVPKQLLIDVDFGGSPQDGGVFIFKPIMQYPSFFDQGARFQELARMKIPHLVPRVIRVGRAEGDDPDNAFDYIVTEHMPETVTLDKVWPSLSPDNRGKIMDELVNALESLHDLDISNFDASMMGDSFDLSGNADYTSDTMTTTPSRSHRHSGQCSCPHPHHSNHQYDFIRILLEKFALEARHRTHPQTCLILPNPDNSFNMICVVKDDDNDADDNDANANIFTFTVPEIKELNENLVLCHMDLEPRNLLVRLVPSSDGAPDEYQLAAITSWERAVPAPFAYERGIKDSFLGCQFNHDYSWYKLFVERTKHLLPEAEAHDKYIAAAVMIMLASRTIAKQRPNPRHQDDWFAKEEVVKGEKFRDGYVRRPGAEDLVSPTDRDYRDMGDVIVADVVARWTAHILAHHGADVADDALEEASGSDRTEKGSDDESDTTSVDDAYHSGDDEN</sequence>
<dbReference type="InterPro" id="IPR051678">
    <property type="entry name" value="AGP_Transferase"/>
</dbReference>